<feature type="region of interest" description="Disordered" evidence="1">
    <location>
        <begin position="52"/>
        <end position="85"/>
    </location>
</feature>
<proteinExistence type="predicted"/>
<reference evidence="4 5" key="1">
    <citation type="submission" date="2021-06" db="EMBL/GenBank/DDBJ databases">
        <title>Actinoplanes lichenicola sp. nov., and Actinoplanes ovalisporus sp. nov., isolated from lichen in Thailand.</title>
        <authorList>
            <person name="Saeng-In P."/>
            <person name="Kanchanasin P."/>
            <person name="Yuki M."/>
            <person name="Kudo T."/>
            <person name="Ohkuma M."/>
            <person name="Phongsopitanun W."/>
            <person name="Tanasupawat S."/>
        </authorList>
    </citation>
    <scope>NUCLEOTIDE SEQUENCE [LARGE SCALE GENOMIC DNA]</scope>
    <source>
        <strain evidence="4 5">NBRC 110975</strain>
    </source>
</reference>
<dbReference type="InterPro" id="IPR024975">
    <property type="entry name" value="NOV_C"/>
</dbReference>
<evidence type="ECO:0000313" key="4">
    <source>
        <dbReference type="EMBL" id="MBU2669522.1"/>
    </source>
</evidence>
<evidence type="ECO:0000259" key="2">
    <source>
        <dbReference type="Pfam" id="PF13020"/>
    </source>
</evidence>
<feature type="domain" description="ScoMcrA-like N-terminal head" evidence="3">
    <location>
        <begin position="130"/>
        <end position="211"/>
    </location>
</feature>
<name>A0ABS5Z1G5_9ACTN</name>
<gene>
    <name evidence="4" type="ORF">KOI35_39035</name>
</gene>
<dbReference type="Pfam" id="PF26345">
    <property type="entry name" value="ScoMcrA_N"/>
    <property type="match status" value="1"/>
</dbReference>
<dbReference type="Pfam" id="PF13020">
    <property type="entry name" value="NOV_C"/>
    <property type="match status" value="1"/>
</dbReference>
<dbReference type="RefSeq" id="WP_215794242.1">
    <property type="nucleotide sequence ID" value="NZ_JAHKKG010000015.1"/>
</dbReference>
<evidence type="ECO:0000313" key="5">
    <source>
        <dbReference type="Proteomes" id="UP001519654"/>
    </source>
</evidence>
<protein>
    <submittedName>
        <fullName evidence="4">DUF3883 domain-containing protein</fullName>
    </submittedName>
</protein>
<dbReference type="EMBL" id="JAHKKG010000015">
    <property type="protein sequence ID" value="MBU2669522.1"/>
    <property type="molecule type" value="Genomic_DNA"/>
</dbReference>
<evidence type="ECO:0000259" key="3">
    <source>
        <dbReference type="Pfam" id="PF26345"/>
    </source>
</evidence>
<dbReference type="Proteomes" id="UP001519654">
    <property type="component" value="Unassembled WGS sequence"/>
</dbReference>
<evidence type="ECO:0000256" key="1">
    <source>
        <dbReference type="SAM" id="MobiDB-lite"/>
    </source>
</evidence>
<dbReference type="InterPro" id="IPR058807">
    <property type="entry name" value="ScoMcrA_N"/>
</dbReference>
<keyword evidence="5" id="KW-1185">Reference proteome</keyword>
<feature type="domain" description="Protein NO VEIN C-terminal" evidence="2">
    <location>
        <begin position="255"/>
        <end position="330"/>
    </location>
</feature>
<comment type="caution">
    <text evidence="4">The sequence shown here is derived from an EMBL/GenBank/DDBJ whole genome shotgun (WGS) entry which is preliminary data.</text>
</comment>
<sequence length="374" mass="41134">MAVRNPAWTREEIILACELVADNGWKELRTPDPKVQQLSKVLRSMSIHPVENQLPSFRSPDSVSRKTSDLMTAHPSYQGKPTRGSKLDREVIDAFENEPQAMRATAARIRASLTANSPGRDRRSGVADGVHRHHIDAALKEWWMLGRDVFMDTYSTNAADRYVVVTPGGPVDALALIVGARAKAGLDTAGPWRGDRANVAGPLRSLGYLVDDSTGNVSPEVVSAEHSVDNAAGYLRGSTGGQGFLLDQKKKVAIELYAMKRALEHYAARGDVLNTSRHASWDYEVDIGNERWHVEVKGTTGDPIDVILTPNEVMHARSYPRVALFVVSNIDVRTGADDEFVTSGGKITHLHPWTIEDTALRPIGYKYRLPDSPP</sequence>
<organism evidence="4 5">
    <name type="scientific">Paractinoplanes bogorensis</name>
    <dbReference type="NCBI Taxonomy" id="1610840"/>
    <lineage>
        <taxon>Bacteria</taxon>
        <taxon>Bacillati</taxon>
        <taxon>Actinomycetota</taxon>
        <taxon>Actinomycetes</taxon>
        <taxon>Micromonosporales</taxon>
        <taxon>Micromonosporaceae</taxon>
        <taxon>Paractinoplanes</taxon>
    </lineage>
</organism>
<feature type="compositionally biased region" description="Polar residues" evidence="1">
    <location>
        <begin position="53"/>
        <end position="62"/>
    </location>
</feature>
<accession>A0ABS5Z1G5</accession>